<proteinExistence type="inferred from homology"/>
<dbReference type="PANTHER" id="PTHR13056:SF0">
    <property type="entry name" value="VACUOLAR FUSION PROTEIN CCZ1 HOMOLOG-RELATED"/>
    <property type="match status" value="1"/>
</dbReference>
<evidence type="ECO:0000313" key="5">
    <source>
        <dbReference type="Proteomes" id="UP001161757"/>
    </source>
</evidence>
<sequence length="1019" mass="111102">MTSPNSSSIHSPRVVPAHVSYFAIYNPSLGPTDETVRDQIVFYYSAKSEGEVERRRRERVTSSKQQSPEGKDSGPPSRDTKDDKEAEENERLRQIGLAQGMVDFVNNFSNGVPLEVIETEKSRVVLKEIEPQWWILASISLTKLPAASASSTSSGTRKASNLGKTPHAATAPSAEEVEYSSREVAPAQLLLAQLSQAYQVFLLHHASSLGELWKKHENKRDLFCGLLNRYWTQFIANWDVLLHGNPAVELYDAVKLAVGGELGIGVGEEEWGSGEREVLEDFANRTEGLLDLIVGRYGDAPLSPADGKSQVNERSTQSVKSSGSDPEPWLGNGEDPRAEDGIIFSGVGGISRRSLITVSQWMANIYVHGESAYGVGENPASRPRHRRNRRHPTRRERTDATTGRTQYQPLEEVHPRVRSPKSRAPDLRRKAIENNATPPGIPAPIVSAVERSLEAATTKADSNIADKKGEGGEPDNNGRDQSEQQGSALFGTEKVMKYLSLGYGSSWTLNPKGFGGPNKSTPNGNVNTNTTESQQPGDKREQNTSAEEPQPLQELDPTPNVSDAEETQPQTPFVQRLEQSIGKFLIGLSGDLENTEFENESDGEATTDTKAKGSLRAESPTPSTSSRIFLRTLTIEMSSSRFSNTNRSAASQNTRRSSVDDSASSTPAKTSAAASVDGSRPNVTHEKVQVAVYVHQPFIFVFLFQLHTPNLTMPGFYRSIHHILGPLQKSLLRNTDPQRWRERVQTALVPDPDPDDEDVVRSMKGYYMDLYDLVYDPSKLTVRTSIPNIPLPGSLAAEGLHRTFSSPTKPVTVSGSWYTLGIAIGGLSSSSSVESVSGSGSGSGMLMRSNWTRVEALNVHTHILNIWAGTRPKRPDGDSGRPGTQELERTVKTARGWWVVWMKVPVSRVVSADHDARSDEVSEIRQELREAILVRRSLQDNNRAVSGKDLSSSVPGLGFGGVGAAGKWLLRDQPRSRDVSGSSGSGAGATATTTNAKGVSEGVGVDARKWVEGLVRLTM</sequence>
<evidence type="ECO:0000256" key="1">
    <source>
        <dbReference type="ARBA" id="ARBA00005352"/>
    </source>
</evidence>
<comment type="caution">
    <text evidence="4">The sequence shown here is derived from an EMBL/GenBank/DDBJ whole genome shotgun (WGS) entry which is preliminary data.</text>
</comment>
<feature type="compositionally biased region" description="Basic and acidic residues" evidence="2">
    <location>
        <begin position="78"/>
        <end position="89"/>
    </location>
</feature>
<feature type="region of interest" description="Disordered" evidence="2">
    <location>
        <begin position="303"/>
        <end position="338"/>
    </location>
</feature>
<dbReference type="EMBL" id="JAJGCB010000011">
    <property type="protein sequence ID" value="KAJ8990271.1"/>
    <property type="molecule type" value="Genomic_DNA"/>
</dbReference>
<dbReference type="Proteomes" id="UP001161757">
    <property type="component" value="Unassembled WGS sequence"/>
</dbReference>
<dbReference type="GO" id="GO:0035658">
    <property type="term" value="C:Mon1-Ccz1 complex"/>
    <property type="evidence" value="ECO:0007669"/>
    <property type="project" value="InterPro"/>
</dbReference>
<feature type="compositionally biased region" description="Basic residues" evidence="2">
    <location>
        <begin position="382"/>
        <end position="394"/>
    </location>
</feature>
<name>A0AAN6IX25_EXODE</name>
<feature type="region of interest" description="Disordered" evidence="2">
    <location>
        <begin position="48"/>
        <end position="89"/>
    </location>
</feature>
<dbReference type="GO" id="GO:0016192">
    <property type="term" value="P:vesicle-mediated transport"/>
    <property type="evidence" value="ECO:0007669"/>
    <property type="project" value="InterPro"/>
</dbReference>
<evidence type="ECO:0000259" key="3">
    <source>
        <dbReference type="Pfam" id="PF19031"/>
    </source>
</evidence>
<protein>
    <recommendedName>
        <fullName evidence="3">CCZ1/INTU/HSP4 first Longin domain-containing protein</fullName>
    </recommendedName>
</protein>
<feature type="region of interest" description="Disordered" evidence="2">
    <location>
        <begin position="512"/>
        <end position="572"/>
    </location>
</feature>
<feature type="region of interest" description="Disordered" evidence="2">
    <location>
        <begin position="147"/>
        <end position="177"/>
    </location>
</feature>
<reference evidence="4" key="1">
    <citation type="submission" date="2023-01" db="EMBL/GenBank/DDBJ databases">
        <title>Exophiala dermititidis isolated from Cystic Fibrosis Patient.</title>
        <authorList>
            <person name="Kurbessoian T."/>
            <person name="Crocker A."/>
            <person name="Murante D."/>
            <person name="Hogan D.A."/>
            <person name="Stajich J.E."/>
        </authorList>
    </citation>
    <scope>NUCLEOTIDE SEQUENCE</scope>
    <source>
        <strain evidence="4">Ex8</strain>
    </source>
</reference>
<feature type="domain" description="CCZ1/INTU/HSP4 first Longin" evidence="3">
    <location>
        <begin position="84"/>
        <end position="205"/>
    </location>
</feature>
<feature type="compositionally biased region" description="Low complexity" evidence="2">
    <location>
        <begin position="662"/>
        <end position="675"/>
    </location>
</feature>
<dbReference type="InterPro" id="IPR013176">
    <property type="entry name" value="Ccz1"/>
</dbReference>
<feature type="compositionally biased region" description="Basic and acidic residues" evidence="2">
    <location>
        <begin position="48"/>
        <end position="61"/>
    </location>
</feature>
<feature type="region of interest" description="Disordered" evidence="2">
    <location>
        <begin position="594"/>
        <end position="628"/>
    </location>
</feature>
<feature type="compositionally biased region" description="Low complexity" evidence="2">
    <location>
        <begin position="147"/>
        <end position="160"/>
    </location>
</feature>
<accession>A0AAN6IX25</accession>
<feature type="compositionally biased region" description="Basic and acidic residues" evidence="2">
    <location>
        <begin position="464"/>
        <end position="482"/>
    </location>
</feature>
<organism evidence="4 5">
    <name type="scientific">Exophiala dermatitidis</name>
    <name type="common">Black yeast-like fungus</name>
    <name type="synonym">Wangiella dermatitidis</name>
    <dbReference type="NCBI Taxonomy" id="5970"/>
    <lineage>
        <taxon>Eukaryota</taxon>
        <taxon>Fungi</taxon>
        <taxon>Dikarya</taxon>
        <taxon>Ascomycota</taxon>
        <taxon>Pezizomycotina</taxon>
        <taxon>Eurotiomycetes</taxon>
        <taxon>Chaetothyriomycetidae</taxon>
        <taxon>Chaetothyriales</taxon>
        <taxon>Herpotrichiellaceae</taxon>
        <taxon>Exophiala</taxon>
    </lineage>
</organism>
<evidence type="ECO:0000256" key="2">
    <source>
        <dbReference type="SAM" id="MobiDB-lite"/>
    </source>
</evidence>
<dbReference type="InterPro" id="IPR043987">
    <property type="entry name" value="CCZ1/INTU/HSP4_longin_1"/>
</dbReference>
<feature type="region of interest" description="Disordered" evidence="2">
    <location>
        <begin position="373"/>
        <end position="484"/>
    </location>
</feature>
<feature type="compositionally biased region" description="Polar residues" evidence="2">
    <location>
        <begin position="518"/>
        <end position="536"/>
    </location>
</feature>
<feature type="compositionally biased region" description="Acidic residues" evidence="2">
    <location>
        <begin position="594"/>
        <end position="605"/>
    </location>
</feature>
<evidence type="ECO:0000313" key="4">
    <source>
        <dbReference type="EMBL" id="KAJ8990271.1"/>
    </source>
</evidence>
<dbReference type="Pfam" id="PF19031">
    <property type="entry name" value="Intu_longin_1"/>
    <property type="match status" value="1"/>
</dbReference>
<dbReference type="PANTHER" id="PTHR13056">
    <property type="entry name" value="VACUOLAR FUSION PROTEIN CCZ1 HOMOLOG-RELATED"/>
    <property type="match status" value="1"/>
</dbReference>
<feature type="region of interest" description="Disordered" evidence="2">
    <location>
        <begin position="974"/>
        <end position="995"/>
    </location>
</feature>
<feature type="region of interest" description="Disordered" evidence="2">
    <location>
        <begin position="641"/>
        <end position="680"/>
    </location>
</feature>
<feature type="compositionally biased region" description="Basic and acidic residues" evidence="2">
    <location>
        <begin position="423"/>
        <end position="432"/>
    </location>
</feature>
<comment type="similarity">
    <text evidence="1">Belongs to the CCZ1 family.</text>
</comment>
<gene>
    <name evidence="4" type="ORF">HRR80_005758</name>
</gene>
<feature type="compositionally biased region" description="Polar residues" evidence="2">
    <location>
        <begin position="309"/>
        <end position="324"/>
    </location>
</feature>
<feature type="compositionally biased region" description="Polar residues" evidence="2">
    <location>
        <begin position="641"/>
        <end position="656"/>
    </location>
</feature>
<dbReference type="AlphaFoldDB" id="A0AAN6IX25"/>